<dbReference type="Proteomes" id="UP001612415">
    <property type="component" value="Unassembled WGS sequence"/>
</dbReference>
<gene>
    <name evidence="1" type="ORF">ACIA8P_11655</name>
</gene>
<dbReference type="RefSeq" id="WP_398656131.1">
    <property type="nucleotide sequence ID" value="NZ_JBITDC010000004.1"/>
</dbReference>
<keyword evidence="2" id="KW-1185">Reference proteome</keyword>
<dbReference type="EMBL" id="JBITDC010000004">
    <property type="protein sequence ID" value="MFI5675311.1"/>
    <property type="molecule type" value="Genomic_DNA"/>
</dbReference>
<name>A0ABW7XYY0_STRCE</name>
<evidence type="ECO:0000313" key="2">
    <source>
        <dbReference type="Proteomes" id="UP001612415"/>
    </source>
</evidence>
<evidence type="ECO:0000313" key="1">
    <source>
        <dbReference type="EMBL" id="MFI5675311.1"/>
    </source>
</evidence>
<dbReference type="Pfam" id="PF20062">
    <property type="entry name" value="DUF6461"/>
    <property type="match status" value="1"/>
</dbReference>
<sequence>MTDGIVWLVDLEGWMSSVVFARGIAPEELAVRMGGTPDGATEPITDGEVEDLGAEWYRPGGYGDGVVRVGESAGWSFALEYGDSTGGDLLEEISRDGVEVVRYVPIQEHPPASVYYARDGVFLCGFGLREEVWRWGREPDLLLPDLAAAGVLAPDGRTCLPPEDEDYKTGYRRSLGVVERRFGLSLSPAFLDDARLPACAVRGAPRMTLSR</sequence>
<protein>
    <submittedName>
        <fullName evidence="1">DUF6461 domain-containing protein</fullName>
    </submittedName>
</protein>
<organism evidence="1 2">
    <name type="scientific">Streptomyces cellulosae</name>
    <dbReference type="NCBI Taxonomy" id="1968"/>
    <lineage>
        <taxon>Bacteria</taxon>
        <taxon>Bacillati</taxon>
        <taxon>Actinomycetota</taxon>
        <taxon>Actinomycetes</taxon>
        <taxon>Kitasatosporales</taxon>
        <taxon>Streptomycetaceae</taxon>
        <taxon>Streptomyces</taxon>
    </lineage>
</organism>
<reference evidence="1 2" key="1">
    <citation type="submission" date="2024-10" db="EMBL/GenBank/DDBJ databases">
        <title>The Natural Products Discovery Center: Release of the First 8490 Sequenced Strains for Exploring Actinobacteria Biosynthetic Diversity.</title>
        <authorList>
            <person name="Kalkreuter E."/>
            <person name="Kautsar S.A."/>
            <person name="Yang D."/>
            <person name="Bader C.D."/>
            <person name="Teijaro C.N."/>
            <person name="Fluegel L."/>
            <person name="Davis C.M."/>
            <person name="Simpson J.R."/>
            <person name="Lauterbach L."/>
            <person name="Steele A.D."/>
            <person name="Gui C."/>
            <person name="Meng S."/>
            <person name="Li G."/>
            <person name="Viehrig K."/>
            <person name="Ye F."/>
            <person name="Su P."/>
            <person name="Kiefer A.F."/>
            <person name="Nichols A."/>
            <person name="Cepeda A.J."/>
            <person name="Yan W."/>
            <person name="Fan B."/>
            <person name="Jiang Y."/>
            <person name="Adhikari A."/>
            <person name="Zheng C.-J."/>
            <person name="Schuster L."/>
            <person name="Cowan T.M."/>
            <person name="Smanski M.J."/>
            <person name="Chevrette M.G."/>
            <person name="De Carvalho L.P.S."/>
            <person name="Shen B."/>
        </authorList>
    </citation>
    <scope>NUCLEOTIDE SEQUENCE [LARGE SCALE GENOMIC DNA]</scope>
    <source>
        <strain evidence="1 2">NPDC051599</strain>
    </source>
</reference>
<comment type="caution">
    <text evidence="1">The sequence shown here is derived from an EMBL/GenBank/DDBJ whole genome shotgun (WGS) entry which is preliminary data.</text>
</comment>
<proteinExistence type="predicted"/>
<accession>A0ABW7XYY0</accession>
<dbReference type="InterPro" id="IPR045592">
    <property type="entry name" value="DUF6461"/>
</dbReference>